<gene>
    <name evidence="1" type="ORF">EIY87_22125</name>
</gene>
<dbReference type="InterPro" id="IPR036465">
    <property type="entry name" value="vWFA_dom_sf"/>
</dbReference>
<dbReference type="EMBL" id="RSEC01000048">
    <property type="protein sequence ID" value="RSD16353.1"/>
    <property type="molecule type" value="Genomic_DNA"/>
</dbReference>
<dbReference type="SUPFAM" id="SSF53300">
    <property type="entry name" value="vWA-like"/>
    <property type="match status" value="1"/>
</dbReference>
<evidence type="ECO:0000313" key="2">
    <source>
        <dbReference type="Proteomes" id="UP000267081"/>
    </source>
</evidence>
<evidence type="ECO:0008006" key="3">
    <source>
        <dbReference type="Google" id="ProtNLM"/>
    </source>
</evidence>
<proteinExistence type="predicted"/>
<dbReference type="Proteomes" id="UP000267081">
    <property type="component" value="Unassembled WGS sequence"/>
</dbReference>
<dbReference type="Gene3D" id="3.40.50.410">
    <property type="entry name" value="von Willebrand factor, type A domain"/>
    <property type="match status" value="1"/>
</dbReference>
<organism evidence="1 2">
    <name type="scientific">Amycolatopsis eburnea</name>
    <dbReference type="NCBI Taxonomy" id="2267691"/>
    <lineage>
        <taxon>Bacteria</taxon>
        <taxon>Bacillati</taxon>
        <taxon>Actinomycetota</taxon>
        <taxon>Actinomycetes</taxon>
        <taxon>Pseudonocardiales</taxon>
        <taxon>Pseudonocardiaceae</taxon>
        <taxon>Amycolatopsis</taxon>
    </lineage>
</organism>
<evidence type="ECO:0000313" key="1">
    <source>
        <dbReference type="EMBL" id="RSD16353.1"/>
    </source>
</evidence>
<comment type="caution">
    <text evidence="1">The sequence shown here is derived from an EMBL/GenBank/DDBJ whole genome shotgun (WGS) entry which is preliminary data.</text>
</comment>
<keyword evidence="2" id="KW-1185">Reference proteome</keyword>
<sequence>MLAVPLIVLCLLGLGGWQLFRDRGPAASPPDLLSSVLVGPRDAACLRLAIGMDVSGSMAEFATARDAALSQLQQWAAKPDTLRDDDQIAIVDFAFEAKTRLPPVPVAHSALPAANAVPDGQATLLRPLLGRIKEFPAVKQPCDTVLVLFSDAQLSDLPATQAEGISLLRGAGVREVRFLVPGTKIQVPGEWSQAFPSARPIRFDGLNAGETALTIGRTIADLTRQELVSALAPAT</sequence>
<protein>
    <recommendedName>
        <fullName evidence="3">VWA domain-containing protein</fullName>
    </recommendedName>
</protein>
<dbReference type="AlphaFoldDB" id="A0A427T7M3"/>
<reference evidence="1 2" key="1">
    <citation type="submission" date="2018-12" db="EMBL/GenBank/DDBJ databases">
        <title>Amycolatopsis eburnea sp. nov. actinomycete associate with arbuscular mycorrhiza fungal spore.</title>
        <authorList>
            <person name="Lumyong S."/>
            <person name="Chaiya L."/>
        </authorList>
    </citation>
    <scope>NUCLEOTIDE SEQUENCE [LARGE SCALE GENOMIC DNA]</scope>
    <source>
        <strain evidence="1 2">GLM-1</strain>
    </source>
</reference>
<dbReference type="OrthoDB" id="3692691at2"/>
<name>A0A427T7M3_9PSEU</name>
<accession>A0A427T7M3</accession>
<dbReference type="RefSeq" id="WP_125311238.1">
    <property type="nucleotide sequence ID" value="NZ_RSEC01000048.1"/>
</dbReference>